<dbReference type="PANTHER" id="PTHR13586">
    <property type="entry name" value="SCD6 PROTEIN-RELATED"/>
    <property type="match status" value="1"/>
</dbReference>
<evidence type="ECO:0000259" key="2">
    <source>
        <dbReference type="SMART" id="SM01271"/>
    </source>
</evidence>
<dbReference type="STRING" id="4577.A0A1D6Q834"/>
<evidence type="ECO:0000313" key="3">
    <source>
        <dbReference type="EMBL" id="AQK54579.1"/>
    </source>
</evidence>
<reference evidence="3" key="1">
    <citation type="submission" date="2015-12" db="EMBL/GenBank/DDBJ databases">
        <title>Update maize B73 reference genome by single molecule sequencing technologies.</title>
        <authorList>
            <consortium name="Maize Genome Sequencing Project"/>
            <person name="Ware D."/>
        </authorList>
    </citation>
    <scope>NUCLEOTIDE SEQUENCE</scope>
    <source>
        <tissue evidence="3">Seedling</tissue>
    </source>
</reference>
<gene>
    <name evidence="3" type="ORF">ZEAMMB73_Zm00001d051566</name>
</gene>
<dbReference type="InterPro" id="IPR010920">
    <property type="entry name" value="LSM_dom_sf"/>
</dbReference>
<dbReference type="SMART" id="SM01271">
    <property type="entry name" value="LSM14"/>
    <property type="match status" value="1"/>
</dbReference>
<feature type="domain" description="Lsm14-like N-terminal" evidence="2">
    <location>
        <begin position="1"/>
        <end position="67"/>
    </location>
</feature>
<evidence type="ECO:0000256" key="1">
    <source>
        <dbReference type="SAM" id="MobiDB-lite"/>
    </source>
</evidence>
<name>A0A1D6Q834_MAIZE</name>
<dbReference type="AlphaFoldDB" id="A0A1D6Q834"/>
<sequence length="90" mass="9788">MDRVRSFGTQGWKKDGVQIPASDKVYEYILFRGTDIKYLQVKSLPPQPPPPQAASLHNDPTIIQSHYSQPASTSSSLPSTGGAVLPDFSS</sequence>
<dbReference type="SUPFAM" id="SSF50182">
    <property type="entry name" value="Sm-like ribonucleoproteins"/>
    <property type="match status" value="1"/>
</dbReference>
<dbReference type="InParanoid" id="A0A1D6Q834"/>
<dbReference type="InterPro" id="IPR025609">
    <property type="entry name" value="Lsm14-like_N"/>
</dbReference>
<accession>A0A1D6Q834</accession>
<proteinExistence type="predicted"/>
<dbReference type="Gene3D" id="2.30.30.100">
    <property type="match status" value="1"/>
</dbReference>
<feature type="region of interest" description="Disordered" evidence="1">
    <location>
        <begin position="41"/>
        <end position="90"/>
    </location>
</feature>
<feature type="compositionally biased region" description="Low complexity" evidence="1">
    <location>
        <begin position="68"/>
        <end position="83"/>
    </location>
</feature>
<dbReference type="EMBL" id="CM000780">
    <property type="protein sequence ID" value="AQK54579.1"/>
    <property type="molecule type" value="Genomic_DNA"/>
</dbReference>
<dbReference type="Pfam" id="PF12701">
    <property type="entry name" value="LSM14"/>
    <property type="match status" value="1"/>
</dbReference>
<dbReference type="PANTHER" id="PTHR13586:SF12">
    <property type="entry name" value="OS01G0111200 PROTEIN"/>
    <property type="match status" value="1"/>
</dbReference>
<organism evidence="3">
    <name type="scientific">Zea mays</name>
    <name type="common">Maize</name>
    <dbReference type="NCBI Taxonomy" id="4577"/>
    <lineage>
        <taxon>Eukaryota</taxon>
        <taxon>Viridiplantae</taxon>
        <taxon>Streptophyta</taxon>
        <taxon>Embryophyta</taxon>
        <taxon>Tracheophyta</taxon>
        <taxon>Spermatophyta</taxon>
        <taxon>Magnoliopsida</taxon>
        <taxon>Liliopsida</taxon>
        <taxon>Poales</taxon>
        <taxon>Poaceae</taxon>
        <taxon>PACMAD clade</taxon>
        <taxon>Panicoideae</taxon>
        <taxon>Andropogonodae</taxon>
        <taxon>Andropogoneae</taxon>
        <taxon>Tripsacinae</taxon>
        <taxon>Zea</taxon>
    </lineage>
</organism>
<protein>
    <submittedName>
        <fullName evidence="3">Protein decapping 5</fullName>
    </submittedName>
</protein>